<evidence type="ECO:0000256" key="6">
    <source>
        <dbReference type="ARBA" id="ARBA00022968"/>
    </source>
</evidence>
<evidence type="ECO:0000313" key="12">
    <source>
        <dbReference type="EMBL" id="GAA4652307.1"/>
    </source>
</evidence>
<keyword evidence="13" id="KW-1185">Reference proteome</keyword>
<keyword evidence="5 10" id="KW-0201">Cytochrome c-type biogenesis</keyword>
<evidence type="ECO:0000256" key="7">
    <source>
        <dbReference type="ARBA" id="ARBA00022989"/>
    </source>
</evidence>
<protein>
    <recommendedName>
        <fullName evidence="10">Cytochrome c-type biogenesis protein CcmE</fullName>
    </recommendedName>
    <alternativeName>
        <fullName evidence="10">Cytochrome c maturation protein E</fullName>
    </alternativeName>
    <alternativeName>
        <fullName evidence="10">Heme chaperone CcmE</fullName>
    </alternativeName>
</protein>
<reference evidence="13" key="1">
    <citation type="journal article" date="2019" name="Int. J. Syst. Evol. Microbiol.">
        <title>The Global Catalogue of Microorganisms (GCM) 10K type strain sequencing project: providing services to taxonomists for standard genome sequencing and annotation.</title>
        <authorList>
            <consortium name="The Broad Institute Genomics Platform"/>
            <consortium name="The Broad Institute Genome Sequencing Center for Infectious Disease"/>
            <person name="Wu L."/>
            <person name="Ma J."/>
        </authorList>
    </citation>
    <scope>NUCLEOTIDE SEQUENCE [LARGE SCALE GENOMIC DNA]</scope>
    <source>
        <strain evidence="13">JCM 17805</strain>
    </source>
</reference>
<evidence type="ECO:0000313" key="13">
    <source>
        <dbReference type="Proteomes" id="UP001500604"/>
    </source>
</evidence>
<accession>A0ABP8VBF2</accession>
<keyword evidence="7 10" id="KW-1133">Transmembrane helix</keyword>
<evidence type="ECO:0000256" key="9">
    <source>
        <dbReference type="ARBA" id="ARBA00023136"/>
    </source>
</evidence>
<feature type="binding site" description="covalent" evidence="10">
    <location>
        <position position="124"/>
    </location>
    <ligand>
        <name>heme</name>
        <dbReference type="ChEBI" id="CHEBI:30413"/>
    </ligand>
</feature>
<feature type="binding site" description="axial binding residue" evidence="10">
    <location>
        <position position="128"/>
    </location>
    <ligand>
        <name>heme</name>
        <dbReference type="ChEBI" id="CHEBI:30413"/>
    </ligand>
    <ligandPart>
        <name>Fe</name>
        <dbReference type="ChEBI" id="CHEBI:18248"/>
    </ligandPart>
</feature>
<evidence type="ECO:0000256" key="2">
    <source>
        <dbReference type="ARBA" id="ARBA00022617"/>
    </source>
</evidence>
<gene>
    <name evidence="10 12" type="primary">ccmE</name>
    <name evidence="10" type="synonym">cycJ</name>
    <name evidence="12" type="ORF">GCM10023116_45910</name>
</gene>
<keyword evidence="8 10" id="KW-0408">Iron</keyword>
<dbReference type="Proteomes" id="UP001500604">
    <property type="component" value="Unassembled WGS sequence"/>
</dbReference>
<evidence type="ECO:0000256" key="3">
    <source>
        <dbReference type="ARBA" id="ARBA00022692"/>
    </source>
</evidence>
<dbReference type="RefSeq" id="WP_345198841.1">
    <property type="nucleotide sequence ID" value="NZ_BAABFL010000473.1"/>
</dbReference>
<keyword evidence="9 10" id="KW-0472">Membrane</keyword>
<organism evidence="12 13">
    <name type="scientific">Kistimonas scapharcae</name>
    <dbReference type="NCBI Taxonomy" id="1036133"/>
    <lineage>
        <taxon>Bacteria</taxon>
        <taxon>Pseudomonadati</taxon>
        <taxon>Pseudomonadota</taxon>
        <taxon>Gammaproteobacteria</taxon>
        <taxon>Oceanospirillales</taxon>
        <taxon>Endozoicomonadaceae</taxon>
        <taxon>Kistimonas</taxon>
    </lineage>
</organism>
<dbReference type="PANTHER" id="PTHR34128">
    <property type="entry name" value="CYTOCHROME C-TYPE BIOGENESIS PROTEIN CCME HOMOLOG, MITOCHONDRIAL"/>
    <property type="match status" value="1"/>
</dbReference>
<proteinExistence type="inferred from homology"/>
<evidence type="ECO:0000256" key="8">
    <source>
        <dbReference type="ARBA" id="ARBA00023004"/>
    </source>
</evidence>
<evidence type="ECO:0000256" key="10">
    <source>
        <dbReference type="HAMAP-Rule" id="MF_01959"/>
    </source>
</evidence>
<dbReference type="InterPro" id="IPR036127">
    <property type="entry name" value="CcmE-like_sf"/>
</dbReference>
<dbReference type="Pfam" id="PF03100">
    <property type="entry name" value="CcmE"/>
    <property type="match status" value="1"/>
</dbReference>
<keyword evidence="2 10" id="KW-0349">Heme</keyword>
<evidence type="ECO:0000256" key="5">
    <source>
        <dbReference type="ARBA" id="ARBA00022748"/>
    </source>
</evidence>
<dbReference type="NCBIfam" id="NF009729">
    <property type="entry name" value="PRK13254.1-3"/>
    <property type="match status" value="1"/>
</dbReference>
<dbReference type="InterPro" id="IPR012340">
    <property type="entry name" value="NA-bd_OB-fold"/>
</dbReference>
<feature type="topological domain" description="Cytoplasmic" evidence="10">
    <location>
        <begin position="1"/>
        <end position="8"/>
    </location>
</feature>
<name>A0ABP8VBF2_9GAMM</name>
<keyword evidence="10" id="KW-1003">Cell membrane</keyword>
<dbReference type="PANTHER" id="PTHR34128:SF2">
    <property type="entry name" value="CYTOCHROME C-TYPE BIOGENESIS PROTEIN CCME HOMOLOG, MITOCHONDRIAL"/>
    <property type="match status" value="1"/>
</dbReference>
<dbReference type="HAMAP" id="MF_01959">
    <property type="entry name" value="CcmE"/>
    <property type="match status" value="1"/>
</dbReference>
<keyword evidence="6 10" id="KW-0735">Signal-anchor</keyword>
<dbReference type="InterPro" id="IPR004329">
    <property type="entry name" value="CcmE"/>
</dbReference>
<comment type="function">
    <text evidence="10">Heme chaperone required for the biogenesis of c-type cytochromes. Transiently binds heme delivered by CcmC and transfers the heme to apo-cytochromes in a process facilitated by CcmF and CcmH.</text>
</comment>
<feature type="transmembrane region" description="Helical" evidence="11">
    <location>
        <begin position="9"/>
        <end position="30"/>
    </location>
</feature>
<dbReference type="EMBL" id="BAABFL010000473">
    <property type="protein sequence ID" value="GAA4652307.1"/>
    <property type="molecule type" value="Genomic_DNA"/>
</dbReference>
<dbReference type="SUPFAM" id="SSF82093">
    <property type="entry name" value="Heme chaperone CcmE"/>
    <property type="match status" value="1"/>
</dbReference>
<comment type="caution">
    <text evidence="12">The sequence shown here is derived from an EMBL/GenBank/DDBJ whole genome shotgun (WGS) entry which is preliminary data.</text>
</comment>
<evidence type="ECO:0000256" key="4">
    <source>
        <dbReference type="ARBA" id="ARBA00022723"/>
    </source>
</evidence>
<dbReference type="Gene3D" id="2.40.50.140">
    <property type="entry name" value="Nucleic acid-binding proteins"/>
    <property type="match status" value="1"/>
</dbReference>
<comment type="subcellular location">
    <subcellularLocation>
        <location evidence="10">Cell membrane</location>
        <topology evidence="10">Single-pass type II membrane protein</topology>
    </subcellularLocation>
    <subcellularLocation>
        <location evidence="1">Membrane</location>
    </subcellularLocation>
</comment>
<comment type="similarity">
    <text evidence="10">Belongs to the CcmE/CycJ family.</text>
</comment>
<evidence type="ECO:0000256" key="1">
    <source>
        <dbReference type="ARBA" id="ARBA00004370"/>
    </source>
</evidence>
<feature type="topological domain" description="Extracellular" evidence="10">
    <location>
        <begin position="30"/>
        <end position="155"/>
    </location>
</feature>
<keyword evidence="4 10" id="KW-0479">Metal-binding</keyword>
<dbReference type="NCBIfam" id="NF009731">
    <property type="entry name" value="PRK13254.1-5"/>
    <property type="match status" value="1"/>
</dbReference>
<sequence>MKAIRKQRLFLLLFILVGAGIAVGLVLMALQKNINLYYSPAQIIGKEAPIDVQIRGGGLVVAGSVVRDPESLDVAFDITDGAGTVTVKYTGILPDLFAEGQGIVGTGKLGSDGVFYADEVLAKHDSTYMPPEVQDAIDKAHGQPEKTVTYRESGA</sequence>
<keyword evidence="3 10" id="KW-0812">Transmembrane</keyword>
<evidence type="ECO:0000256" key="11">
    <source>
        <dbReference type="SAM" id="Phobius"/>
    </source>
</evidence>
<dbReference type="NCBIfam" id="NF009727">
    <property type="entry name" value="PRK13254.1-1"/>
    <property type="match status" value="1"/>
</dbReference>